<dbReference type="Pfam" id="PF17764">
    <property type="entry name" value="PriA_3primeBD"/>
    <property type="match status" value="1"/>
</dbReference>
<gene>
    <name evidence="6" type="ORF">V8P97_02905</name>
</gene>
<feature type="domain" description="Primosomal protein N' 3' DNA-binding" evidence="5">
    <location>
        <begin position="41"/>
        <end position="141"/>
    </location>
</feature>
<keyword evidence="7" id="KW-1185">Reference proteome</keyword>
<evidence type="ECO:0000256" key="2">
    <source>
        <dbReference type="ARBA" id="ARBA00022840"/>
    </source>
</evidence>
<evidence type="ECO:0000313" key="7">
    <source>
        <dbReference type="Proteomes" id="UP001373159"/>
    </source>
</evidence>
<dbReference type="PANTHER" id="PTHR30580:SF0">
    <property type="entry name" value="PRIMOSOMAL PROTEIN N"/>
    <property type="match status" value="1"/>
</dbReference>
<dbReference type="PANTHER" id="PTHR30580">
    <property type="entry name" value="PRIMOSOMAL PROTEIN N"/>
    <property type="match status" value="1"/>
</dbReference>
<dbReference type="InterPro" id="IPR027417">
    <property type="entry name" value="P-loop_NTPase"/>
</dbReference>
<sequence>MDQDVQQPALDGLTVRPARRRKRTAKAEPLHTPAPDLPIAQVVLDVQATHLGGTFDYLVDARQDKRAQPGVPVRVHFGSQRVTGIIWDRRPSSQVPVSALRYLEQILSPHVVVSDSMREDIASIASAYGGTEANVLRMAVPPRVAKVDREQGLVAGQPRLASDLDWVAALDASVRRAEEGLADAYPDLTRLGEALEGTGFSSWVVGLLPGPGQRWSMTAWVLARALLDGRSAICVLPDMRQVARLSAALQALGMRPFSPDTAAGTGQAAPGWTGDFAILGSSMPPADRYRAYLAVACGQVRCVIGLRAAMYAPVEGPALFALMDDASYQYADGKMPYANARGVLRLRARAHGGVFMALGQSRSVRSQWECGPDALEVGSGVTGPAGELVPARAGLADRMPWVRWLNRDELMRLADATVGARVPHTAVAVLTKALNSGPVLLSIPQDGVGETMSCAFCHRQARCRRCTGPLQVTGGNAAPRCAWCGAPAVDWVCPGCGKTRMRAIRVGAAGTARELQLLFRNVPIVISSASQPRGIVETIEDRPALVIATPGSEPRVRPGADGNEGAGYRAVAILDAWTSLYSQGVDASLDTLTAWMRVAGLCLPRSDGGQVLILGETFPLLAQSLMTWNPSLLARAELDDRRQMGFPPACAAATVWGRRDAVMQVLQEAGALDGDYALLETAEGEVPATLGPVPIAPPKTLSNRILVQTADRVRALVRVPPVRRDEMALRLKASQAKYVAGRGRGELHFHVDPKDLT</sequence>
<evidence type="ECO:0000256" key="1">
    <source>
        <dbReference type="ARBA" id="ARBA00022741"/>
    </source>
</evidence>
<comment type="caution">
    <text evidence="6">The sequence shown here is derived from an EMBL/GenBank/DDBJ whole genome shotgun (WGS) entry which is preliminary data.</text>
</comment>
<name>A0ABU8ZMI8_9BIFI</name>
<organism evidence="6 7">
    <name type="scientific">Bifidobacterium favimelis</name>
    <dbReference type="NCBI Taxonomy" id="3122979"/>
    <lineage>
        <taxon>Bacteria</taxon>
        <taxon>Bacillati</taxon>
        <taxon>Actinomycetota</taxon>
        <taxon>Actinomycetes</taxon>
        <taxon>Bifidobacteriales</taxon>
        <taxon>Bifidobacteriaceae</taxon>
        <taxon>Bifidobacterium</taxon>
    </lineage>
</organism>
<evidence type="ECO:0000256" key="4">
    <source>
        <dbReference type="SAM" id="MobiDB-lite"/>
    </source>
</evidence>
<proteinExistence type="predicted"/>
<dbReference type="Gene3D" id="3.40.50.300">
    <property type="entry name" value="P-loop containing nucleotide triphosphate hydrolases"/>
    <property type="match status" value="1"/>
</dbReference>
<feature type="region of interest" description="Disordered" evidence="4">
    <location>
        <begin position="1"/>
        <end position="33"/>
    </location>
</feature>
<keyword evidence="2" id="KW-0067">ATP-binding</keyword>
<evidence type="ECO:0000259" key="5">
    <source>
        <dbReference type="Pfam" id="PF17764"/>
    </source>
</evidence>
<keyword evidence="1" id="KW-0547">Nucleotide-binding</keyword>
<dbReference type="InterPro" id="IPR041222">
    <property type="entry name" value="PriA_3primeBD"/>
</dbReference>
<dbReference type="Gene3D" id="3.40.1440.60">
    <property type="entry name" value="PriA, 3(prime) DNA-binding domain"/>
    <property type="match status" value="1"/>
</dbReference>
<accession>A0ABU8ZMI8</accession>
<dbReference type="Proteomes" id="UP001373159">
    <property type="component" value="Unassembled WGS sequence"/>
</dbReference>
<dbReference type="RefSeq" id="WP_340468936.1">
    <property type="nucleotide sequence ID" value="NZ_JBANBB010000001.1"/>
</dbReference>
<evidence type="ECO:0000256" key="3">
    <source>
        <dbReference type="ARBA" id="ARBA00023125"/>
    </source>
</evidence>
<protein>
    <submittedName>
        <fullName evidence="6">Primosomal protein N</fullName>
    </submittedName>
</protein>
<evidence type="ECO:0000313" key="6">
    <source>
        <dbReference type="EMBL" id="MEK0306419.1"/>
    </source>
</evidence>
<dbReference type="EMBL" id="JBANBB010000001">
    <property type="protein sequence ID" value="MEK0306419.1"/>
    <property type="molecule type" value="Genomic_DNA"/>
</dbReference>
<dbReference type="InterPro" id="IPR042115">
    <property type="entry name" value="PriA_3primeBD_sf"/>
</dbReference>
<reference evidence="6 7" key="1">
    <citation type="submission" date="2024-02" db="EMBL/GenBank/DDBJ databases">
        <title>Bifidobacterium honeyensis sp. nov., isolated from the comb honey.</title>
        <authorList>
            <person name="Liu W."/>
            <person name="Li Y."/>
        </authorList>
    </citation>
    <scope>NUCLEOTIDE SEQUENCE [LARGE SCALE GENOMIC DNA]</scope>
    <source>
        <strain evidence="6 7">IMAU50988</strain>
    </source>
</reference>
<keyword evidence="3" id="KW-0238">DNA-binding</keyword>